<evidence type="ECO:0000256" key="3">
    <source>
        <dbReference type="ARBA" id="ARBA00022692"/>
    </source>
</evidence>
<dbReference type="InterPro" id="IPR002110">
    <property type="entry name" value="Ankyrin_rpt"/>
</dbReference>
<reference evidence="12" key="1">
    <citation type="submission" date="2014-07" db="EMBL/GenBank/DDBJ databases">
        <title>Identification of a novel salt tolerance gene in wild soybean by whole-genome sequencing.</title>
        <authorList>
            <person name="Lam H.-M."/>
            <person name="Qi X."/>
            <person name="Li M.-W."/>
            <person name="Liu X."/>
            <person name="Xie M."/>
            <person name="Ni M."/>
            <person name="Xu X."/>
        </authorList>
    </citation>
    <scope>NUCLEOTIDE SEQUENCE [LARGE SCALE GENOMIC DNA]</scope>
    <source>
        <tissue evidence="12">Root</tissue>
    </source>
</reference>
<dbReference type="PROSITE" id="PS50088">
    <property type="entry name" value="ANK_REPEAT"/>
    <property type="match status" value="2"/>
</dbReference>
<dbReference type="GO" id="GO:0005886">
    <property type="term" value="C:plasma membrane"/>
    <property type="evidence" value="ECO:0007669"/>
    <property type="project" value="UniProtKB-SubCell"/>
</dbReference>
<dbReference type="PROSITE" id="PS50297">
    <property type="entry name" value="ANK_REP_REGION"/>
    <property type="match status" value="2"/>
</dbReference>
<dbReference type="PANTHER" id="PTHR24186">
    <property type="entry name" value="PROTEIN PHOSPHATASE 1 REGULATORY SUBUNIT"/>
    <property type="match status" value="1"/>
</dbReference>
<evidence type="ECO:0000256" key="4">
    <source>
        <dbReference type="ARBA" id="ARBA00022737"/>
    </source>
</evidence>
<keyword evidence="7 10" id="KW-0472">Membrane</keyword>
<keyword evidence="14" id="KW-1185">Reference proteome</keyword>
<dbReference type="InterPro" id="IPR036770">
    <property type="entry name" value="Ankyrin_rpt-contain_sf"/>
</dbReference>
<keyword evidence="3 10" id="KW-0812">Transmembrane</keyword>
<dbReference type="Proteomes" id="UP000289340">
    <property type="component" value="Chromosome 15"/>
</dbReference>
<dbReference type="SMART" id="SM00248">
    <property type="entry name" value="ANK"/>
    <property type="match status" value="8"/>
</dbReference>
<protein>
    <submittedName>
        <fullName evidence="12">Ankyrin repeat-containing protein</fullName>
    </submittedName>
</protein>
<feature type="repeat" description="ANK" evidence="8">
    <location>
        <begin position="205"/>
        <end position="227"/>
    </location>
</feature>
<dbReference type="AlphaFoldDB" id="A0A0B2NU31"/>
<evidence type="ECO:0000259" key="11">
    <source>
        <dbReference type="Pfam" id="PF13962"/>
    </source>
</evidence>
<feature type="transmembrane region" description="Helical" evidence="10">
    <location>
        <begin position="507"/>
        <end position="531"/>
    </location>
</feature>
<dbReference type="Gene3D" id="1.25.40.20">
    <property type="entry name" value="Ankyrin repeat-containing domain"/>
    <property type="match status" value="2"/>
</dbReference>
<evidence type="ECO:0000256" key="8">
    <source>
        <dbReference type="PROSITE-ProRule" id="PRU00023"/>
    </source>
</evidence>
<dbReference type="SUPFAM" id="SSF48403">
    <property type="entry name" value="Ankyrin repeat"/>
    <property type="match status" value="1"/>
</dbReference>
<comment type="subcellular location">
    <subcellularLocation>
        <location evidence="2">Cell membrane</location>
        <topology evidence="2">Peripheral membrane protein</topology>
        <orientation evidence="2">Cytoplasmic side</orientation>
    </subcellularLocation>
    <subcellularLocation>
        <location evidence="1">Membrane</location>
        <topology evidence="1">Multi-pass membrane protein</topology>
    </subcellularLocation>
</comment>
<dbReference type="Proteomes" id="UP000053555">
    <property type="component" value="Unassembled WGS sequence"/>
</dbReference>
<feature type="domain" description="PGG" evidence="11">
    <location>
        <begin position="461"/>
        <end position="569"/>
    </location>
</feature>
<dbReference type="Pfam" id="PF13962">
    <property type="entry name" value="PGG"/>
    <property type="match status" value="1"/>
</dbReference>
<feature type="transmembrane region" description="Helical" evidence="10">
    <location>
        <begin position="551"/>
        <end position="571"/>
    </location>
</feature>
<dbReference type="EMBL" id="KN672316">
    <property type="protein sequence ID" value="KHM98727.1"/>
    <property type="molecule type" value="Genomic_DNA"/>
</dbReference>
<sequence length="647" mass="72032">MNPKFYNAVKSNDITTFLSLVKENGEILHQITADSLSTPLHLASRYGCTEIVSEIVRLCPDMVSAENKNLETPIHEACRQENVGVLKLLLDANSTAICKLNQNGKSACFLACRHGNLDMLNLLLNLSEMGGPEATGFDQSCIHIAASRGHTDVVRELLNKWSELTQVIDDNGNSPLHHACNGGHREIAWILLRRDPNLVLQYNNNGYTPLHLAVMKGKVSVLQDFVSSIATSLNHLTREEETVFHLAVRYGLCDALEFLVHVSNGTNLLHFQDRYGNTVLHLAVLGGRYKMAEFLINKTKVDVNARNCEGVTALDILDQAKDSAENRQLQATLIRAGGRRSIQSSPFSRETDKTNSVSPVASSLSMSWRYTTNPVELPNQNEMVAYDCTSPPQLGRSTNSRSPSQPQVSERIEDTTYKSYHCSPRNLGKHKQQNKTKAENLNQLYYTQSRRNKHYEMHKEAILNARNTITIVAVLIATVTFAAGINPPGGVYQEGPMRGKSMVGKTTAFKVFAISNNIALFTSLSIVIVLVSIIPFRRKPQIRLLTITHKVMWVAVAFMATGYVAGTWVILPHSPEMQWLSVVLLAVGGGSLGTIFISLSVMLVDHWLRKSRWKKTMKESVDVAADYQKESENSDFESSYLQGYHSY</sequence>
<feature type="transmembrane region" description="Helical" evidence="10">
    <location>
        <begin position="467"/>
        <end position="487"/>
    </location>
</feature>
<dbReference type="EMBL" id="QZWG01000015">
    <property type="protein sequence ID" value="RZB62539.1"/>
    <property type="molecule type" value="Genomic_DNA"/>
</dbReference>
<keyword evidence="6 8" id="KW-0040">ANK repeat</keyword>
<evidence type="ECO:0000256" key="5">
    <source>
        <dbReference type="ARBA" id="ARBA00022989"/>
    </source>
</evidence>
<feature type="compositionally biased region" description="Polar residues" evidence="9">
    <location>
        <begin position="390"/>
        <end position="408"/>
    </location>
</feature>
<evidence type="ECO:0000256" key="2">
    <source>
        <dbReference type="ARBA" id="ARBA00004413"/>
    </source>
</evidence>
<evidence type="ECO:0000313" key="12">
    <source>
        <dbReference type="EMBL" id="KHM98727.1"/>
    </source>
</evidence>
<gene>
    <name evidence="13" type="ORF">D0Y65_039704</name>
    <name evidence="12" type="ORF">glysoja_030780</name>
</gene>
<feature type="region of interest" description="Disordered" evidence="9">
    <location>
        <begin position="388"/>
        <end position="414"/>
    </location>
</feature>
<evidence type="ECO:0000256" key="6">
    <source>
        <dbReference type="ARBA" id="ARBA00023043"/>
    </source>
</evidence>
<dbReference type="InterPro" id="IPR026961">
    <property type="entry name" value="PGG_dom"/>
</dbReference>
<evidence type="ECO:0000256" key="9">
    <source>
        <dbReference type="SAM" id="MobiDB-lite"/>
    </source>
</evidence>
<dbReference type="FunFam" id="1.25.40.20:FF:000976">
    <property type="entry name" value="Uncharacterized protein"/>
    <property type="match status" value="1"/>
</dbReference>
<evidence type="ECO:0000313" key="14">
    <source>
        <dbReference type="Proteomes" id="UP000289340"/>
    </source>
</evidence>
<keyword evidence="5 10" id="KW-1133">Transmembrane helix</keyword>
<reference evidence="13 14" key="2">
    <citation type="submission" date="2018-09" db="EMBL/GenBank/DDBJ databases">
        <title>A high-quality reference genome of wild soybean provides a powerful tool to mine soybean genomes.</title>
        <authorList>
            <person name="Xie M."/>
            <person name="Chung C.Y.L."/>
            <person name="Li M.-W."/>
            <person name="Wong F.-L."/>
            <person name="Chan T.-F."/>
            <person name="Lam H.-M."/>
        </authorList>
    </citation>
    <scope>NUCLEOTIDE SEQUENCE [LARGE SCALE GENOMIC DNA]</scope>
    <source>
        <strain evidence="14">cv. W05</strain>
        <tissue evidence="13">Hypocotyl of etiolated seedlings</tissue>
    </source>
</reference>
<feature type="transmembrane region" description="Helical" evidence="10">
    <location>
        <begin position="583"/>
        <end position="608"/>
    </location>
</feature>
<dbReference type="FunFam" id="1.25.40.20:FF:000781">
    <property type="entry name" value="Uncharacterized protein"/>
    <property type="match status" value="1"/>
</dbReference>
<name>A0A0B2NU31_GLYSO</name>
<accession>A0A0B2NU31</accession>
<organism evidence="12">
    <name type="scientific">Glycine soja</name>
    <name type="common">Wild soybean</name>
    <dbReference type="NCBI Taxonomy" id="3848"/>
    <lineage>
        <taxon>Eukaryota</taxon>
        <taxon>Viridiplantae</taxon>
        <taxon>Streptophyta</taxon>
        <taxon>Embryophyta</taxon>
        <taxon>Tracheophyta</taxon>
        <taxon>Spermatophyta</taxon>
        <taxon>Magnoliopsida</taxon>
        <taxon>eudicotyledons</taxon>
        <taxon>Gunneridae</taxon>
        <taxon>Pentapetalae</taxon>
        <taxon>rosids</taxon>
        <taxon>fabids</taxon>
        <taxon>Fabales</taxon>
        <taxon>Fabaceae</taxon>
        <taxon>Papilionoideae</taxon>
        <taxon>50 kb inversion clade</taxon>
        <taxon>NPAAA clade</taxon>
        <taxon>indigoferoid/millettioid clade</taxon>
        <taxon>Phaseoleae</taxon>
        <taxon>Glycine</taxon>
        <taxon>Glycine subgen. Soja</taxon>
    </lineage>
</organism>
<proteinExistence type="predicted"/>
<evidence type="ECO:0000256" key="10">
    <source>
        <dbReference type="SAM" id="Phobius"/>
    </source>
</evidence>
<feature type="repeat" description="ANK" evidence="8">
    <location>
        <begin position="171"/>
        <end position="203"/>
    </location>
</feature>
<keyword evidence="4" id="KW-0677">Repeat</keyword>
<dbReference type="Pfam" id="PF12796">
    <property type="entry name" value="Ank_2"/>
    <property type="match status" value="3"/>
</dbReference>
<evidence type="ECO:0000256" key="1">
    <source>
        <dbReference type="ARBA" id="ARBA00004141"/>
    </source>
</evidence>
<dbReference type="PANTHER" id="PTHR24186:SF38">
    <property type="entry name" value="ANKYRIN REPEAT FAMILY PROTEIN"/>
    <property type="match status" value="1"/>
</dbReference>
<evidence type="ECO:0000313" key="13">
    <source>
        <dbReference type="EMBL" id="RZB62539.1"/>
    </source>
</evidence>
<dbReference type="Gramene" id="XM_028347760.1">
    <property type="protein sequence ID" value="XP_028203561.1"/>
    <property type="gene ID" value="LOC114387562"/>
</dbReference>
<evidence type="ECO:0000256" key="7">
    <source>
        <dbReference type="ARBA" id="ARBA00023136"/>
    </source>
</evidence>